<dbReference type="InterPro" id="IPR032840">
    <property type="entry name" value="CFAP91_dom"/>
</dbReference>
<dbReference type="OrthoDB" id="567787at2759"/>
<evidence type="ECO:0000256" key="6">
    <source>
        <dbReference type="ARBA" id="ARBA00029555"/>
    </source>
</evidence>
<gene>
    <name evidence="9" type="primary">Maats1</name>
    <name evidence="9" type="ORF">FJT64_027895</name>
</gene>
<dbReference type="PANTHER" id="PTHR22455:SF10">
    <property type="entry name" value="CILIA- AND FLAGELLA-ASSOCIATED PROTEIN 91"/>
    <property type="match status" value="1"/>
</dbReference>
<evidence type="ECO:0000256" key="4">
    <source>
        <dbReference type="ARBA" id="ARBA00023273"/>
    </source>
</evidence>
<protein>
    <recommendedName>
        <fullName evidence="6">Cilia- and flagella-associated protein 91</fullName>
    </recommendedName>
</protein>
<dbReference type="InterPro" id="IPR026720">
    <property type="entry name" value="CFAP91"/>
</dbReference>
<evidence type="ECO:0000256" key="5">
    <source>
        <dbReference type="ARBA" id="ARBA00029468"/>
    </source>
</evidence>
<name>A0A6A4W094_AMPAM</name>
<keyword evidence="9" id="KW-0282">Flagellum</keyword>
<dbReference type="Pfam" id="PF14738">
    <property type="entry name" value="CFAP91"/>
    <property type="match status" value="1"/>
</dbReference>
<keyword evidence="4" id="KW-0966">Cell projection</keyword>
<keyword evidence="3" id="KW-0206">Cytoskeleton</keyword>
<comment type="subcellular location">
    <subcellularLocation>
        <location evidence="1">Cytoplasm</location>
        <location evidence="1">Cytoskeleton</location>
        <location evidence="1">Cilium axoneme</location>
    </subcellularLocation>
</comment>
<evidence type="ECO:0000256" key="2">
    <source>
        <dbReference type="ARBA" id="ARBA00022490"/>
    </source>
</evidence>
<accession>A0A6A4W094</accession>
<dbReference type="EMBL" id="VIIS01001373">
    <property type="protein sequence ID" value="KAF0299323.1"/>
    <property type="molecule type" value="Genomic_DNA"/>
</dbReference>
<evidence type="ECO:0000256" key="7">
    <source>
        <dbReference type="SAM" id="MobiDB-lite"/>
    </source>
</evidence>
<dbReference type="AlphaFoldDB" id="A0A6A4W094"/>
<evidence type="ECO:0000313" key="10">
    <source>
        <dbReference type="Proteomes" id="UP000440578"/>
    </source>
</evidence>
<evidence type="ECO:0000259" key="8">
    <source>
        <dbReference type="Pfam" id="PF14738"/>
    </source>
</evidence>
<dbReference type="GO" id="GO:0005930">
    <property type="term" value="C:axoneme"/>
    <property type="evidence" value="ECO:0007669"/>
    <property type="project" value="UniProtKB-SubCell"/>
</dbReference>
<organism evidence="9 10">
    <name type="scientific">Amphibalanus amphitrite</name>
    <name type="common">Striped barnacle</name>
    <name type="synonym">Balanus amphitrite</name>
    <dbReference type="NCBI Taxonomy" id="1232801"/>
    <lineage>
        <taxon>Eukaryota</taxon>
        <taxon>Metazoa</taxon>
        <taxon>Ecdysozoa</taxon>
        <taxon>Arthropoda</taxon>
        <taxon>Crustacea</taxon>
        <taxon>Multicrustacea</taxon>
        <taxon>Cirripedia</taxon>
        <taxon>Thoracica</taxon>
        <taxon>Thoracicalcarea</taxon>
        <taxon>Balanomorpha</taxon>
        <taxon>Balanoidea</taxon>
        <taxon>Balanidae</taxon>
        <taxon>Amphibalaninae</taxon>
        <taxon>Amphibalanus</taxon>
    </lineage>
</organism>
<evidence type="ECO:0000313" key="9">
    <source>
        <dbReference type="EMBL" id="KAF0299323.1"/>
    </source>
</evidence>
<feature type="domain" description="CFAP91" evidence="8">
    <location>
        <begin position="167"/>
        <end position="309"/>
    </location>
</feature>
<dbReference type="Proteomes" id="UP000440578">
    <property type="component" value="Unassembled WGS sequence"/>
</dbReference>
<proteinExistence type="inferred from homology"/>
<comment type="similarity">
    <text evidence="5">Belongs to the CFAP91 family.</text>
</comment>
<feature type="region of interest" description="Disordered" evidence="7">
    <location>
        <begin position="158"/>
        <end position="183"/>
    </location>
</feature>
<evidence type="ECO:0000256" key="1">
    <source>
        <dbReference type="ARBA" id="ARBA00004430"/>
    </source>
</evidence>
<comment type="caution">
    <text evidence="9">The sequence shown here is derived from an EMBL/GenBank/DDBJ whole genome shotgun (WGS) entry which is preliminary data.</text>
</comment>
<sequence>MTSVTKTITTTKKVVPSRALDFVYDPLYVVSSEKEQKKEAYHATLQISRLQCVPNFECMFSTLPNYQGYSWQLVRKTFPPPKPDYRITQQQQANNDPEITGKNRFKYFNVMLPAYQHAVLPAGLHLAAAGAGDSAAQVAAARQMSAAAEAAAAAVSPPAAAVRSRGTQTDYRESEAQTEPYSPPYRVVDGDWAEELTVAALSWGHGLPAGQAEVEMIERLRNRRCWGETLPPTGDRCYGERRIKLIESIERQEWVALRLELMKHLLKEQEDRRKQRVTRRLDKRWKIRVAERDTQILRIQSQYARDTRRLRRWKEHKLGQASGQQRDIIAEYDTPGSMAFAPLTRQGADIDHLRGQPRRLQLPYLETRRGVETLEEVYGEQLTSPVIRMPDLPVSHLIEQRYSRKHLLQKELLDVHRMIKAEQELAAAGTESTSPRFLEKIEHPPPRPVTPTVAAPDAQDCDRSQAAICLQRILRGRAVQIRDQYVDEALSRIEGATVARLLDQLSNELIRLQEERRIHAFVLMAERERQRREAAEAGLRQRQLRRRREMDEIFKRTMKVHQQSVDTYLEDVILESTERTADQQARKHVRELAAHLNDIVHDLEQHPRDEWQSEELVSELVHSFVLPEVQRKETRARLRRHQQRHLAAARDTVLAELGGTGWPPVDASAAERARLAAQAADSGRRDAQVQAGRSQPADAE</sequence>
<feature type="region of interest" description="Disordered" evidence="7">
    <location>
        <begin position="673"/>
        <end position="700"/>
    </location>
</feature>
<evidence type="ECO:0000256" key="3">
    <source>
        <dbReference type="ARBA" id="ARBA00023212"/>
    </source>
</evidence>
<keyword evidence="9" id="KW-0969">Cilium</keyword>
<dbReference type="PANTHER" id="PTHR22455">
    <property type="entry name" value="CILIA- AND FLAGELLA-ASSOCIATED PROTEIN 91"/>
    <property type="match status" value="1"/>
</dbReference>
<keyword evidence="10" id="KW-1185">Reference proteome</keyword>
<keyword evidence="2" id="KW-0963">Cytoplasm</keyword>
<reference evidence="9 10" key="1">
    <citation type="submission" date="2019-07" db="EMBL/GenBank/DDBJ databases">
        <title>Draft genome assembly of a fouling barnacle, Amphibalanus amphitrite (Darwin, 1854): The first reference genome for Thecostraca.</title>
        <authorList>
            <person name="Kim W."/>
        </authorList>
    </citation>
    <scope>NUCLEOTIDE SEQUENCE [LARGE SCALE GENOMIC DNA]</scope>
    <source>
        <strain evidence="9">SNU_AA5</strain>
        <tissue evidence="9">Soma without cirri and trophi</tissue>
    </source>
</reference>